<organism evidence="1">
    <name type="scientific">Caballeronia sordidicola</name>
    <name type="common">Burkholderia sordidicola</name>
    <dbReference type="NCBI Taxonomy" id="196367"/>
    <lineage>
        <taxon>Bacteria</taxon>
        <taxon>Pseudomonadati</taxon>
        <taxon>Pseudomonadota</taxon>
        <taxon>Betaproteobacteria</taxon>
        <taxon>Burkholderiales</taxon>
        <taxon>Burkholderiaceae</taxon>
        <taxon>Caballeronia</taxon>
    </lineage>
</organism>
<dbReference type="EMBL" id="MTHB01000086">
    <property type="protein sequence ID" value="OXC77956.1"/>
    <property type="molecule type" value="Genomic_DNA"/>
</dbReference>
<dbReference type="Proteomes" id="UP000214720">
    <property type="component" value="Unassembled WGS sequence"/>
</dbReference>
<proteinExistence type="predicted"/>
<sequence>MALADMLDLDARGRADILRTLADTFAQWLGKARVVENSDAFGVQKTRHSTRIACPGQCAGDDDSVVTRQHAVQVRRVSISQCLRSHDRSPRYRYIRDRTTCLVPALPA</sequence>
<gene>
    <name evidence="1" type="ORF">BSU04_14275</name>
</gene>
<accession>A0A226X3C4</accession>
<reference evidence="1" key="1">
    <citation type="submission" date="2017-01" db="EMBL/GenBank/DDBJ databases">
        <authorList>
            <person name="Mah S.A."/>
            <person name="Swanson W.J."/>
            <person name="Moy G.W."/>
            <person name="Vacquier V.D."/>
        </authorList>
    </citation>
    <scope>NUCLEOTIDE SEQUENCE</scope>
    <source>
        <strain evidence="1">PAMC 26633</strain>
    </source>
</reference>
<protein>
    <submittedName>
        <fullName evidence="1">Uncharacterized protein</fullName>
    </submittedName>
</protein>
<name>A0A226X3C4_CABSO</name>
<evidence type="ECO:0000313" key="1">
    <source>
        <dbReference type="EMBL" id="OXC77956.1"/>
    </source>
</evidence>
<comment type="caution">
    <text evidence="1">The sequence shown here is derived from an EMBL/GenBank/DDBJ whole genome shotgun (WGS) entry which is preliminary data.</text>
</comment>
<dbReference type="AlphaFoldDB" id="A0A226X3C4"/>